<accession>A0AAD8U169</accession>
<keyword evidence="6" id="KW-0539">Nucleus</keyword>
<evidence type="ECO:0000256" key="6">
    <source>
        <dbReference type="ARBA" id="ARBA00023242"/>
    </source>
</evidence>
<dbReference type="GO" id="GO:0046983">
    <property type="term" value="F:protein dimerization activity"/>
    <property type="evidence" value="ECO:0007669"/>
    <property type="project" value="InterPro"/>
</dbReference>
<keyword evidence="11" id="KW-1185">Reference proteome</keyword>
<comment type="caution">
    <text evidence="10">The sequence shown here is derived from an EMBL/GenBank/DDBJ whole genome shotgun (WGS) entry which is preliminary data.</text>
</comment>
<keyword evidence="7" id="KW-0175">Coiled coil</keyword>
<organism evidence="10 11">
    <name type="scientific">Lolium multiflorum</name>
    <name type="common">Italian ryegrass</name>
    <name type="synonym">Lolium perenne subsp. multiflorum</name>
    <dbReference type="NCBI Taxonomy" id="4521"/>
    <lineage>
        <taxon>Eukaryota</taxon>
        <taxon>Viridiplantae</taxon>
        <taxon>Streptophyta</taxon>
        <taxon>Embryophyta</taxon>
        <taxon>Tracheophyta</taxon>
        <taxon>Spermatophyta</taxon>
        <taxon>Magnoliopsida</taxon>
        <taxon>Liliopsida</taxon>
        <taxon>Poales</taxon>
        <taxon>Poaceae</taxon>
        <taxon>BOP clade</taxon>
        <taxon>Pooideae</taxon>
        <taxon>Poodae</taxon>
        <taxon>Poeae</taxon>
        <taxon>Poeae Chloroplast Group 2 (Poeae type)</taxon>
        <taxon>Loliodinae</taxon>
        <taxon>Loliinae</taxon>
        <taxon>Lolium</taxon>
    </lineage>
</organism>
<feature type="region of interest" description="Disordered" evidence="8">
    <location>
        <begin position="200"/>
        <end position="234"/>
    </location>
</feature>
<dbReference type="InterPro" id="IPR011598">
    <property type="entry name" value="bHLH_dom"/>
</dbReference>
<dbReference type="Pfam" id="PF00010">
    <property type="entry name" value="HLH"/>
    <property type="match status" value="1"/>
</dbReference>
<sequence length="453" mass="48572">MNNQCVPSWDLEETVGAGITPVSAGPALRMASHAAPVAVPMPDQYDEVAELTWEKGNIFWQGLLSRSTPKYPAAPPTAPSQIHAISSGGDHHETLEAVVGEAAARLSSHPHLAQPRVPTTAPWLRVGAPADGLVPCAARSDDAAEAEARRKRARLLGEDGRVCASQGSAAPGRRESTLLTKLDPCGTGTDDVCGFTTTNNNSTSLDHGSPEDTENTSFGGGASDSRCFSRRSQGDGLCDEAENVVIKGEAPMRSSICTKRSRAAAIHNESERKRRDRINQKMQTLQKLVPNSSKTDKASMLDEVIDHLKQLQAQVQMMSRMSSMMMPMAMPQLQMSVMANMAQMAQMAQMGLGMMNMAGPLAQPAYAGLAPALMHQPTPFVPMQAWNAAAADRQKQPAAAVPDAYSAFLACQVAQQNAQQQQAQPNGMEAYNKMMAMYQKLSQQQAQSGISKE</sequence>
<evidence type="ECO:0000256" key="5">
    <source>
        <dbReference type="ARBA" id="ARBA00023163"/>
    </source>
</evidence>
<proteinExistence type="inferred from homology"/>
<dbReference type="GO" id="GO:0005634">
    <property type="term" value="C:nucleus"/>
    <property type="evidence" value="ECO:0007669"/>
    <property type="project" value="UniProtKB-SubCell"/>
</dbReference>
<dbReference type="AlphaFoldDB" id="A0AAD8U169"/>
<name>A0AAD8U169_LOLMU</name>
<dbReference type="PROSITE" id="PS50888">
    <property type="entry name" value="BHLH"/>
    <property type="match status" value="1"/>
</dbReference>
<comment type="subcellular location">
    <subcellularLocation>
        <location evidence="1">Nucleus</location>
    </subcellularLocation>
</comment>
<evidence type="ECO:0000256" key="3">
    <source>
        <dbReference type="ARBA" id="ARBA00023015"/>
    </source>
</evidence>
<dbReference type="PANTHER" id="PTHR45855">
    <property type="entry name" value="TRANSCRIPTION FACTOR PIF1-RELATED"/>
    <property type="match status" value="1"/>
</dbReference>
<dbReference type="SUPFAM" id="SSF47459">
    <property type="entry name" value="HLH, helix-loop-helix DNA-binding domain"/>
    <property type="match status" value="1"/>
</dbReference>
<evidence type="ECO:0000256" key="7">
    <source>
        <dbReference type="SAM" id="Coils"/>
    </source>
</evidence>
<keyword evidence="4" id="KW-0238">DNA-binding</keyword>
<dbReference type="InterPro" id="IPR036638">
    <property type="entry name" value="HLH_DNA-bd_sf"/>
</dbReference>
<dbReference type="SMART" id="SM00353">
    <property type="entry name" value="HLH"/>
    <property type="match status" value="1"/>
</dbReference>
<keyword evidence="5" id="KW-0804">Transcription</keyword>
<evidence type="ECO:0000256" key="1">
    <source>
        <dbReference type="ARBA" id="ARBA00004123"/>
    </source>
</evidence>
<dbReference type="InterPro" id="IPR047265">
    <property type="entry name" value="PIF1-like_bHLH"/>
</dbReference>
<evidence type="ECO:0000256" key="8">
    <source>
        <dbReference type="SAM" id="MobiDB-lite"/>
    </source>
</evidence>
<protein>
    <recommendedName>
        <fullName evidence="9">BHLH domain-containing protein</fullName>
    </recommendedName>
</protein>
<dbReference type="GO" id="GO:0003677">
    <property type="term" value="F:DNA binding"/>
    <property type="evidence" value="ECO:0007669"/>
    <property type="project" value="UniProtKB-KW"/>
</dbReference>
<evidence type="ECO:0000313" key="11">
    <source>
        <dbReference type="Proteomes" id="UP001231189"/>
    </source>
</evidence>
<evidence type="ECO:0000313" key="10">
    <source>
        <dbReference type="EMBL" id="KAK1695874.1"/>
    </source>
</evidence>
<dbReference type="Proteomes" id="UP001231189">
    <property type="component" value="Unassembled WGS sequence"/>
</dbReference>
<comment type="similarity">
    <text evidence="2">Belongs to the bHLH protein family.</text>
</comment>
<feature type="domain" description="BHLH" evidence="9">
    <location>
        <begin position="262"/>
        <end position="311"/>
    </location>
</feature>
<dbReference type="EMBL" id="JAUUTY010000001">
    <property type="protein sequence ID" value="KAK1695874.1"/>
    <property type="molecule type" value="Genomic_DNA"/>
</dbReference>
<dbReference type="FunFam" id="4.10.280.10:FF:000059">
    <property type="entry name" value="transcription factor UNE10 isoform X1"/>
    <property type="match status" value="1"/>
</dbReference>
<dbReference type="PANTHER" id="PTHR45855:SF23">
    <property type="entry name" value="TRANSCRIPTION FACTOR MEE8-RELATED"/>
    <property type="match status" value="1"/>
</dbReference>
<feature type="coiled-coil region" evidence="7">
    <location>
        <begin position="268"/>
        <end position="321"/>
    </location>
</feature>
<dbReference type="Gene3D" id="4.10.280.10">
    <property type="entry name" value="Helix-loop-helix DNA-binding domain"/>
    <property type="match status" value="1"/>
</dbReference>
<dbReference type="CDD" id="cd11445">
    <property type="entry name" value="bHLH_AtPIF_like"/>
    <property type="match status" value="1"/>
</dbReference>
<gene>
    <name evidence="10" type="ORF">QYE76_012571</name>
</gene>
<evidence type="ECO:0000259" key="9">
    <source>
        <dbReference type="PROSITE" id="PS50888"/>
    </source>
</evidence>
<evidence type="ECO:0000256" key="2">
    <source>
        <dbReference type="ARBA" id="ARBA00005510"/>
    </source>
</evidence>
<reference evidence="10" key="1">
    <citation type="submission" date="2023-07" db="EMBL/GenBank/DDBJ databases">
        <title>A chromosome-level genome assembly of Lolium multiflorum.</title>
        <authorList>
            <person name="Chen Y."/>
            <person name="Copetti D."/>
            <person name="Kolliker R."/>
            <person name="Studer B."/>
        </authorList>
    </citation>
    <scope>NUCLEOTIDE SEQUENCE</scope>
    <source>
        <strain evidence="10">02402/16</strain>
        <tissue evidence="10">Leaf</tissue>
    </source>
</reference>
<evidence type="ECO:0000256" key="4">
    <source>
        <dbReference type="ARBA" id="ARBA00023125"/>
    </source>
</evidence>
<dbReference type="InterPro" id="IPR031066">
    <property type="entry name" value="bHLH_ALC-like_plant"/>
</dbReference>
<keyword evidence="3" id="KW-0805">Transcription regulation</keyword>